<keyword evidence="2" id="KW-1185">Reference proteome</keyword>
<reference evidence="1" key="1">
    <citation type="journal article" date="2021" name="Nat. Commun.">
        <title>Genetic determinants of endophytism in the Arabidopsis root mycobiome.</title>
        <authorList>
            <person name="Mesny F."/>
            <person name="Miyauchi S."/>
            <person name="Thiergart T."/>
            <person name="Pickel B."/>
            <person name="Atanasova L."/>
            <person name="Karlsson M."/>
            <person name="Huettel B."/>
            <person name="Barry K.W."/>
            <person name="Haridas S."/>
            <person name="Chen C."/>
            <person name="Bauer D."/>
            <person name="Andreopoulos W."/>
            <person name="Pangilinan J."/>
            <person name="LaButti K."/>
            <person name="Riley R."/>
            <person name="Lipzen A."/>
            <person name="Clum A."/>
            <person name="Drula E."/>
            <person name="Henrissat B."/>
            <person name="Kohler A."/>
            <person name="Grigoriev I.V."/>
            <person name="Martin F.M."/>
            <person name="Hacquard S."/>
        </authorList>
    </citation>
    <scope>NUCLEOTIDE SEQUENCE</scope>
    <source>
        <strain evidence="1">MPI-CAGE-AT-0023</strain>
    </source>
</reference>
<dbReference type="RefSeq" id="XP_046048935.1">
    <property type="nucleotide sequence ID" value="XM_046186044.1"/>
</dbReference>
<protein>
    <submittedName>
        <fullName evidence="1">Uncharacterized protein</fullName>
    </submittedName>
</protein>
<name>A0A9P9H2G6_FUSRE</name>
<accession>A0A9P9H2G6</accession>
<evidence type="ECO:0000313" key="1">
    <source>
        <dbReference type="EMBL" id="KAH7249140.1"/>
    </source>
</evidence>
<sequence>MIFMRPWTPRAPSRGLLHCPSAPTPNMMTVSVYGMDVTLGFLQFTLYLLEAQPRSFIRQSLGPLSVVNPAYIPPRPQHEVTHFQCHDFVISRKRKKNRGCECQGSGTVETSTAKKVSLISAQLDDDDVNFPSSHGPGFDEAARQQISSSPVIFHVRIVIIVEIHEAENAVLKGNARSTIWTQNVKWMLFRLGIKISQGKVRHAR</sequence>
<evidence type="ECO:0000313" key="2">
    <source>
        <dbReference type="Proteomes" id="UP000720189"/>
    </source>
</evidence>
<proteinExistence type="predicted"/>
<dbReference type="GeneID" id="70215998"/>
<dbReference type="Proteomes" id="UP000720189">
    <property type="component" value="Unassembled WGS sequence"/>
</dbReference>
<comment type="caution">
    <text evidence="1">The sequence shown here is derived from an EMBL/GenBank/DDBJ whole genome shotgun (WGS) entry which is preliminary data.</text>
</comment>
<organism evidence="1 2">
    <name type="scientific">Fusarium redolens</name>
    <dbReference type="NCBI Taxonomy" id="48865"/>
    <lineage>
        <taxon>Eukaryota</taxon>
        <taxon>Fungi</taxon>
        <taxon>Dikarya</taxon>
        <taxon>Ascomycota</taxon>
        <taxon>Pezizomycotina</taxon>
        <taxon>Sordariomycetes</taxon>
        <taxon>Hypocreomycetidae</taxon>
        <taxon>Hypocreales</taxon>
        <taxon>Nectriaceae</taxon>
        <taxon>Fusarium</taxon>
        <taxon>Fusarium redolens species complex</taxon>
    </lineage>
</organism>
<dbReference type="EMBL" id="JAGMUX010000009">
    <property type="protein sequence ID" value="KAH7249140.1"/>
    <property type="molecule type" value="Genomic_DNA"/>
</dbReference>
<dbReference type="AlphaFoldDB" id="A0A9P9H2G6"/>
<gene>
    <name evidence="1" type="ORF">BKA55DRAFT_397714</name>
</gene>